<keyword evidence="3" id="KW-1185">Reference proteome</keyword>
<reference evidence="2 3" key="1">
    <citation type="submission" date="2020-04" db="EMBL/GenBank/DDBJ databases">
        <title>Complete genome of a Psychrophilic, Marine, Gas Vacuolate Bacterium Polaromonas vacuolata KCTC 22033T.</title>
        <authorList>
            <person name="Hwang K."/>
            <person name="Kim K.M."/>
        </authorList>
    </citation>
    <scope>NUCLEOTIDE SEQUENCE [LARGE SCALE GENOMIC DNA]</scope>
    <source>
        <strain evidence="2 3">KCTC 22033</strain>
    </source>
</reference>
<dbReference type="EMBL" id="CP051461">
    <property type="protein sequence ID" value="QJC56826.1"/>
    <property type="molecule type" value="Genomic_DNA"/>
</dbReference>
<feature type="compositionally biased region" description="Low complexity" evidence="1">
    <location>
        <begin position="80"/>
        <end position="97"/>
    </location>
</feature>
<dbReference type="Proteomes" id="UP000502041">
    <property type="component" value="Chromosome"/>
</dbReference>
<evidence type="ECO:0000256" key="1">
    <source>
        <dbReference type="SAM" id="MobiDB-lite"/>
    </source>
</evidence>
<proteinExistence type="predicted"/>
<evidence type="ECO:0000313" key="2">
    <source>
        <dbReference type="EMBL" id="QJC56826.1"/>
    </source>
</evidence>
<dbReference type="RefSeq" id="WP_337778943.1">
    <property type="nucleotide sequence ID" value="NZ_CP051461.1"/>
</dbReference>
<feature type="compositionally biased region" description="Basic and acidic residues" evidence="1">
    <location>
        <begin position="98"/>
        <end position="111"/>
    </location>
</feature>
<dbReference type="AlphaFoldDB" id="A0A6H2HBH7"/>
<gene>
    <name evidence="2" type="ORF">HC248_02137</name>
</gene>
<feature type="region of interest" description="Disordered" evidence="1">
    <location>
        <begin position="79"/>
        <end position="113"/>
    </location>
</feature>
<protein>
    <submittedName>
        <fullName evidence="2">Uncharacterized protein</fullName>
    </submittedName>
</protein>
<dbReference type="KEGG" id="pvac:HC248_02137"/>
<organism evidence="2 3">
    <name type="scientific">Polaromonas vacuolata</name>
    <dbReference type="NCBI Taxonomy" id="37448"/>
    <lineage>
        <taxon>Bacteria</taxon>
        <taxon>Pseudomonadati</taxon>
        <taxon>Pseudomonadota</taxon>
        <taxon>Betaproteobacteria</taxon>
        <taxon>Burkholderiales</taxon>
        <taxon>Comamonadaceae</taxon>
        <taxon>Polaromonas</taxon>
    </lineage>
</organism>
<name>A0A6H2HBH7_9BURK</name>
<evidence type="ECO:0000313" key="3">
    <source>
        <dbReference type="Proteomes" id="UP000502041"/>
    </source>
</evidence>
<accession>A0A6H2HBH7</accession>
<sequence length="184" mass="19601">MTTMQEEVTPAAAFVATPVTATQRKAAVATKPAKAPRVAAKEKVKPVAKKTLTAQAAVKKPALKPKASIVKAIRLKADSKTTAAKPSAKPAPKLQAKSAEKLAEKAKLEKPKKPKLVRDSFTIPKTEYLVLDDLKLRANQLTRPVKKSELLRAGIKALAALSDAAFLSALDQVPAIKTGRPARE</sequence>